<organism evidence="1 2">
    <name type="scientific">Lunatimonas lonarensis</name>
    <dbReference type="NCBI Taxonomy" id="1232681"/>
    <lineage>
        <taxon>Bacteria</taxon>
        <taxon>Pseudomonadati</taxon>
        <taxon>Bacteroidota</taxon>
        <taxon>Cytophagia</taxon>
        <taxon>Cytophagales</taxon>
        <taxon>Cyclobacteriaceae</taxon>
    </lineage>
</organism>
<reference evidence="1 2" key="1">
    <citation type="submission" date="2013-02" db="EMBL/GenBank/DDBJ databases">
        <title>A novel strain isolated from Lonar lake, Maharashtra, India.</title>
        <authorList>
            <person name="Singh A."/>
        </authorList>
    </citation>
    <scope>NUCLEOTIDE SEQUENCE [LARGE SCALE GENOMIC DNA]</scope>
    <source>
        <strain evidence="1 2">AK24</strain>
    </source>
</reference>
<sequence length="47" mass="5375">MRGFTLFGILLVHAFNDFYAIREAFSSNPIWSFQDNLLRGAITYSSS</sequence>
<dbReference type="Proteomes" id="UP000013909">
    <property type="component" value="Unassembled WGS sequence"/>
</dbReference>
<gene>
    <name evidence="1" type="ORF">ADIS_1432</name>
</gene>
<name>R7ZVR1_9BACT</name>
<keyword evidence="2" id="KW-1185">Reference proteome</keyword>
<protein>
    <submittedName>
        <fullName evidence="1">Uncharacterized protein</fullName>
    </submittedName>
</protein>
<accession>R7ZVR1</accession>
<comment type="caution">
    <text evidence="1">The sequence shown here is derived from an EMBL/GenBank/DDBJ whole genome shotgun (WGS) entry which is preliminary data.</text>
</comment>
<dbReference type="AlphaFoldDB" id="R7ZVR1"/>
<proteinExistence type="predicted"/>
<evidence type="ECO:0000313" key="1">
    <source>
        <dbReference type="EMBL" id="EON78235.1"/>
    </source>
</evidence>
<dbReference type="STRING" id="1232681.ADIS_1432"/>
<evidence type="ECO:0000313" key="2">
    <source>
        <dbReference type="Proteomes" id="UP000013909"/>
    </source>
</evidence>
<dbReference type="EMBL" id="AQHR01000041">
    <property type="protein sequence ID" value="EON78235.1"/>
    <property type="molecule type" value="Genomic_DNA"/>
</dbReference>